<keyword evidence="8" id="KW-1185">Reference proteome</keyword>
<evidence type="ECO:0000256" key="1">
    <source>
        <dbReference type="ARBA" id="ARBA00005641"/>
    </source>
</evidence>
<comment type="similarity">
    <text evidence="1 4">Belongs to the glycosyl hydrolase 5 (cellulase A) family.</text>
</comment>
<feature type="domain" description="Glycoside hydrolase family 5" evidence="6">
    <location>
        <begin position="84"/>
        <end position="257"/>
    </location>
</feature>
<dbReference type="EMBL" id="SSOP01000664">
    <property type="protein sequence ID" value="KAB5587942.1"/>
    <property type="molecule type" value="Genomic_DNA"/>
</dbReference>
<evidence type="ECO:0000259" key="6">
    <source>
        <dbReference type="Pfam" id="PF00150"/>
    </source>
</evidence>
<dbReference type="GO" id="GO:0009986">
    <property type="term" value="C:cell surface"/>
    <property type="evidence" value="ECO:0007669"/>
    <property type="project" value="TreeGrafter"/>
</dbReference>
<dbReference type="OrthoDB" id="1887033at2759"/>
<keyword evidence="2 4" id="KW-0378">Hydrolase</keyword>
<dbReference type="Proteomes" id="UP000383932">
    <property type="component" value="Unassembled WGS sequence"/>
</dbReference>
<gene>
    <name evidence="7" type="ORF">CTheo_8616</name>
</gene>
<organism evidence="7 8">
    <name type="scientific">Ceratobasidium theobromae</name>
    <dbReference type="NCBI Taxonomy" id="1582974"/>
    <lineage>
        <taxon>Eukaryota</taxon>
        <taxon>Fungi</taxon>
        <taxon>Dikarya</taxon>
        <taxon>Basidiomycota</taxon>
        <taxon>Agaricomycotina</taxon>
        <taxon>Agaricomycetes</taxon>
        <taxon>Cantharellales</taxon>
        <taxon>Ceratobasidiaceae</taxon>
        <taxon>Ceratobasidium</taxon>
    </lineage>
</organism>
<dbReference type="PANTHER" id="PTHR31297">
    <property type="entry name" value="GLUCAN ENDO-1,6-BETA-GLUCOSIDASE B"/>
    <property type="match status" value="1"/>
</dbReference>
<accession>A0A5N5Q870</accession>
<reference evidence="7 8" key="1">
    <citation type="journal article" date="2019" name="Fungal Biol. Biotechnol.">
        <title>Draft genome sequence of fastidious pathogen Ceratobasidium theobromae, which causes vascular-streak dieback in Theobroma cacao.</title>
        <authorList>
            <person name="Ali S.S."/>
            <person name="Asman A."/>
            <person name="Shao J."/>
            <person name="Firmansyah A.P."/>
            <person name="Susilo A.W."/>
            <person name="Rosmana A."/>
            <person name="McMahon P."/>
            <person name="Junaid M."/>
            <person name="Guest D."/>
            <person name="Kheng T.Y."/>
            <person name="Meinhardt L.W."/>
            <person name="Bailey B.A."/>
        </authorList>
    </citation>
    <scope>NUCLEOTIDE SEQUENCE [LARGE SCALE GENOMIC DNA]</scope>
    <source>
        <strain evidence="7 8">CT2</strain>
    </source>
</reference>
<dbReference type="PANTHER" id="PTHR31297:SF42">
    <property type="entry name" value="GLYCOSIDE HYDROLASE FAMILY 5 DOMAIN-CONTAINING PROTEIN"/>
    <property type="match status" value="1"/>
</dbReference>
<evidence type="ECO:0000256" key="4">
    <source>
        <dbReference type="RuleBase" id="RU361153"/>
    </source>
</evidence>
<dbReference type="Pfam" id="PF00150">
    <property type="entry name" value="Cellulase"/>
    <property type="match status" value="1"/>
</dbReference>
<comment type="caution">
    <text evidence="7">The sequence shown here is derived from an EMBL/GenBank/DDBJ whole genome shotgun (WGS) entry which is preliminary data.</text>
</comment>
<dbReference type="Gene3D" id="3.20.20.80">
    <property type="entry name" value="Glycosidases"/>
    <property type="match status" value="2"/>
</dbReference>
<evidence type="ECO:0000256" key="2">
    <source>
        <dbReference type="ARBA" id="ARBA00022801"/>
    </source>
</evidence>
<dbReference type="SUPFAM" id="SSF51445">
    <property type="entry name" value="(Trans)glycosidases"/>
    <property type="match status" value="2"/>
</dbReference>
<evidence type="ECO:0000256" key="5">
    <source>
        <dbReference type="SAM" id="SignalP"/>
    </source>
</evidence>
<dbReference type="GO" id="GO:0009251">
    <property type="term" value="P:glucan catabolic process"/>
    <property type="evidence" value="ECO:0007669"/>
    <property type="project" value="TreeGrafter"/>
</dbReference>
<proteinExistence type="inferred from homology"/>
<dbReference type="InterPro" id="IPR017853">
    <property type="entry name" value="GH"/>
</dbReference>
<dbReference type="InterPro" id="IPR001547">
    <property type="entry name" value="Glyco_hydro_5"/>
</dbReference>
<sequence length="559" mass="62301">MKFRTIWSVTACATVVLARSDALPVEKAYGVNLGGWLLAEAWMFPKEWQRMGGEICDADCSSCAASEFALVQKIGQAKADQVFKAHWETWFTKADVDAIADAGLNMVRIPLGWWIVPGLVDRSTEFFPRGGMKYLKRGLRMLKEKGIYAILDLHALPGVSTPNQMFAGRCTSDVQFYTERNYNRALGWTATMTAISHIDPDFSHVFAIEAINEPIMDATKTPGYGEYQKNFVKIVRLTEFALGIICPDTDYSKIFPRPQVANSSIDAGLLQVAQHTDPTLAAALKLTAGSIKELSPELELSDTHLRRAIGLDLSSTQLRRDIFLESELHAAWAKEYKKGHGVGRGKIASDGRLMYGLEGESLVASLGRRTDDLGLPLPFGPRMEAYSDHHPRGRVSASLHKGVNRKCLSAMFQNKGWQYNNPPNPADAANGPQVYDAHLYFSFGGVADPNPDAYLRTICNTDRVKQATEDRNRPLVFGEWSIATNFNATREFLFDWADAQKFIYAGQAEGWLFWSFKIEAGSPNIPYWSYFESLKAGYFTKDPAKLNNPDVCKPYIGKS</sequence>
<protein>
    <submittedName>
        <fullName evidence="7">Glucan endo-1,6-beta-glucosidase B</fullName>
    </submittedName>
</protein>
<feature type="chain" id="PRO_5024420542" evidence="5">
    <location>
        <begin position="19"/>
        <end position="559"/>
    </location>
</feature>
<keyword evidence="3 4" id="KW-0326">Glycosidase</keyword>
<evidence type="ECO:0000256" key="3">
    <source>
        <dbReference type="ARBA" id="ARBA00023295"/>
    </source>
</evidence>
<dbReference type="GO" id="GO:0008422">
    <property type="term" value="F:beta-glucosidase activity"/>
    <property type="evidence" value="ECO:0007669"/>
    <property type="project" value="TreeGrafter"/>
</dbReference>
<dbReference type="AlphaFoldDB" id="A0A5N5Q870"/>
<evidence type="ECO:0000313" key="8">
    <source>
        <dbReference type="Proteomes" id="UP000383932"/>
    </source>
</evidence>
<dbReference type="GO" id="GO:0005576">
    <property type="term" value="C:extracellular region"/>
    <property type="evidence" value="ECO:0007669"/>
    <property type="project" value="TreeGrafter"/>
</dbReference>
<name>A0A5N5Q870_9AGAM</name>
<keyword evidence="5" id="KW-0732">Signal</keyword>
<dbReference type="InterPro" id="IPR050386">
    <property type="entry name" value="Glycosyl_hydrolase_5"/>
</dbReference>
<evidence type="ECO:0000313" key="7">
    <source>
        <dbReference type="EMBL" id="KAB5587942.1"/>
    </source>
</evidence>
<feature type="signal peptide" evidence="5">
    <location>
        <begin position="1"/>
        <end position="18"/>
    </location>
</feature>